<dbReference type="GO" id="GO:0030288">
    <property type="term" value="C:outer membrane-bounded periplasmic space"/>
    <property type="evidence" value="ECO:0007669"/>
    <property type="project" value="TreeGrafter"/>
</dbReference>
<dbReference type="EMBL" id="WBVM01000004">
    <property type="protein sequence ID" value="KAB2807853.1"/>
    <property type="molecule type" value="Genomic_DNA"/>
</dbReference>
<dbReference type="InterPro" id="IPR028082">
    <property type="entry name" value="Peripla_BP_I"/>
</dbReference>
<dbReference type="Pfam" id="PF13407">
    <property type="entry name" value="Peripla_BP_4"/>
    <property type="match status" value="1"/>
</dbReference>
<evidence type="ECO:0000259" key="4">
    <source>
        <dbReference type="Pfam" id="PF13407"/>
    </source>
</evidence>
<keyword evidence="3" id="KW-0732">Signal</keyword>
<dbReference type="Gene3D" id="3.40.50.2300">
    <property type="match status" value="2"/>
</dbReference>
<dbReference type="Proteomes" id="UP000449906">
    <property type="component" value="Unassembled WGS sequence"/>
</dbReference>
<dbReference type="AlphaFoldDB" id="A0A7J5DS92"/>
<dbReference type="PANTHER" id="PTHR30036">
    <property type="entry name" value="D-XYLOSE-BINDING PERIPLASMIC PROTEIN"/>
    <property type="match status" value="1"/>
</dbReference>
<comment type="subcellular location">
    <subcellularLocation>
        <location evidence="1">Cell envelope</location>
    </subcellularLocation>
</comment>
<protein>
    <submittedName>
        <fullName evidence="5">Sugar ABC transporter substrate-binding protein</fullName>
    </submittedName>
</protein>
<reference evidence="5 6" key="1">
    <citation type="submission" date="2019-09" db="EMBL/GenBank/DDBJ databases">
        <title>Pimelobacter sp. isolated from Paulinella.</title>
        <authorList>
            <person name="Jeong S.E."/>
        </authorList>
    </citation>
    <scope>NUCLEOTIDE SEQUENCE [LARGE SCALE GENOMIC DNA]</scope>
    <source>
        <strain evidence="5 6">Pch-N</strain>
    </source>
</reference>
<evidence type="ECO:0000313" key="6">
    <source>
        <dbReference type="Proteomes" id="UP000449906"/>
    </source>
</evidence>
<dbReference type="GO" id="GO:0030246">
    <property type="term" value="F:carbohydrate binding"/>
    <property type="evidence" value="ECO:0007669"/>
    <property type="project" value="TreeGrafter"/>
</dbReference>
<dbReference type="PANTHER" id="PTHR30036:SF7">
    <property type="entry name" value="ABC TRANSPORTER PERIPLASMIC-BINDING PROTEIN YPHF"/>
    <property type="match status" value="1"/>
</dbReference>
<dbReference type="InterPro" id="IPR050555">
    <property type="entry name" value="Bact_Solute-Bind_Prot2"/>
</dbReference>
<feature type="signal peptide" evidence="3">
    <location>
        <begin position="1"/>
        <end position="26"/>
    </location>
</feature>
<evidence type="ECO:0000313" key="5">
    <source>
        <dbReference type="EMBL" id="KAB2807853.1"/>
    </source>
</evidence>
<comment type="caution">
    <text evidence="5">The sequence shown here is derived from an EMBL/GenBank/DDBJ whole genome shotgun (WGS) entry which is preliminary data.</text>
</comment>
<dbReference type="CDD" id="cd01536">
    <property type="entry name" value="PBP1_ABC_sugar_binding-like"/>
    <property type="match status" value="1"/>
</dbReference>
<evidence type="ECO:0000256" key="1">
    <source>
        <dbReference type="ARBA" id="ARBA00004196"/>
    </source>
</evidence>
<gene>
    <name evidence="5" type="ORF">F9L07_24505</name>
</gene>
<feature type="domain" description="Periplasmic binding protein" evidence="4">
    <location>
        <begin position="54"/>
        <end position="300"/>
    </location>
</feature>
<feature type="chain" id="PRO_5039453021" evidence="3">
    <location>
        <begin position="27"/>
        <end position="329"/>
    </location>
</feature>
<dbReference type="RefSeq" id="WP_151582334.1">
    <property type="nucleotide sequence ID" value="NZ_CP182503.1"/>
</dbReference>
<evidence type="ECO:0000256" key="3">
    <source>
        <dbReference type="SAM" id="SignalP"/>
    </source>
</evidence>
<proteinExistence type="inferred from homology"/>
<dbReference type="PROSITE" id="PS51257">
    <property type="entry name" value="PROKAR_LIPOPROTEIN"/>
    <property type="match status" value="1"/>
</dbReference>
<sequence length="329" mass="34362">MRRKASRRIAVATGLLAAGASLTSCSQDDEALAGCESTYTIGFSHPVGEAAAPKAIKRMAADYAEKKGCIKFLLDNTTASNLESQRATVEGWITQKVDAILLFPVDPSAFTNLQSQAQEQGIKWLTYASPMKGEDGGVGFDSEQAGTIIADDMAAWIKDRYPDGGISAAVTTLKALTTITGRWEKPEAALADLDIPVVSTQDCADQTCGLQIAEDALRENPDLRVFVGLNDDAALGAQKAFENAGLSADDVYISGSDGAPEALENIKAPGDGAFRTTAALEVQSLAQDIVDNSLAAITGEGETSSLTPAVLAKTGDDATIDELLAQLDG</sequence>
<dbReference type="SUPFAM" id="SSF53822">
    <property type="entry name" value="Periplasmic binding protein-like I"/>
    <property type="match status" value="1"/>
</dbReference>
<comment type="similarity">
    <text evidence="2">Belongs to the bacterial solute-binding protein 2 family.</text>
</comment>
<organism evidence="5 6">
    <name type="scientific">Nocardioides simplex</name>
    <name type="common">Arthrobacter simplex</name>
    <dbReference type="NCBI Taxonomy" id="2045"/>
    <lineage>
        <taxon>Bacteria</taxon>
        <taxon>Bacillati</taxon>
        <taxon>Actinomycetota</taxon>
        <taxon>Actinomycetes</taxon>
        <taxon>Propionibacteriales</taxon>
        <taxon>Nocardioidaceae</taxon>
        <taxon>Pimelobacter</taxon>
    </lineage>
</organism>
<name>A0A7J5DS92_NOCSI</name>
<evidence type="ECO:0000256" key="2">
    <source>
        <dbReference type="ARBA" id="ARBA00007639"/>
    </source>
</evidence>
<dbReference type="InterPro" id="IPR025997">
    <property type="entry name" value="SBP_2_dom"/>
</dbReference>
<accession>A0A7J5DS92</accession>